<name>A0A506PNA7_9FLAO</name>
<keyword evidence="1" id="KW-1133">Transmembrane helix</keyword>
<proteinExistence type="predicted"/>
<protein>
    <submittedName>
        <fullName evidence="2">Uncharacterized protein</fullName>
    </submittedName>
</protein>
<dbReference type="EMBL" id="VHIQ01000001">
    <property type="protein sequence ID" value="TPV35376.1"/>
    <property type="molecule type" value="Genomic_DNA"/>
</dbReference>
<evidence type="ECO:0000256" key="1">
    <source>
        <dbReference type="SAM" id="Phobius"/>
    </source>
</evidence>
<dbReference type="RefSeq" id="WP_140988385.1">
    <property type="nucleotide sequence ID" value="NZ_VHIQ01000001.1"/>
</dbReference>
<evidence type="ECO:0000313" key="3">
    <source>
        <dbReference type="Proteomes" id="UP000317332"/>
    </source>
</evidence>
<accession>A0A506PNA7</accession>
<gene>
    <name evidence="2" type="ORF">FJ651_00190</name>
</gene>
<comment type="caution">
    <text evidence="2">The sequence shown here is derived from an EMBL/GenBank/DDBJ whole genome shotgun (WGS) entry which is preliminary data.</text>
</comment>
<keyword evidence="1" id="KW-0472">Membrane</keyword>
<keyword evidence="3" id="KW-1185">Reference proteome</keyword>
<dbReference type="OrthoDB" id="1414794at2"/>
<dbReference type="InterPro" id="IPR045749">
    <property type="entry name" value="DUF6090"/>
</dbReference>
<dbReference type="Proteomes" id="UP000317332">
    <property type="component" value="Unassembled WGS sequence"/>
</dbReference>
<evidence type="ECO:0000313" key="2">
    <source>
        <dbReference type="EMBL" id="TPV35376.1"/>
    </source>
</evidence>
<reference evidence="2 3" key="1">
    <citation type="submission" date="2019-06" db="EMBL/GenBank/DDBJ databases">
        <title>Flavobacteriaceae Paucihalobacterium erythroidium CWB-1, complete genome.</title>
        <authorList>
            <person name="Wu S."/>
        </authorList>
    </citation>
    <scope>NUCLEOTIDE SEQUENCE [LARGE SCALE GENOMIC DNA]</scope>
    <source>
        <strain evidence="2 3">CWB-1</strain>
    </source>
</reference>
<dbReference type="AlphaFoldDB" id="A0A506PNA7"/>
<organism evidence="2 3">
    <name type="scientific">Paucihalobacter ruber</name>
    <dbReference type="NCBI Taxonomy" id="2567861"/>
    <lineage>
        <taxon>Bacteria</taxon>
        <taxon>Pseudomonadati</taxon>
        <taxon>Bacteroidota</taxon>
        <taxon>Flavobacteriia</taxon>
        <taxon>Flavobacteriales</taxon>
        <taxon>Flavobacteriaceae</taxon>
        <taxon>Paucihalobacter</taxon>
    </lineage>
</organism>
<keyword evidence="1" id="KW-0812">Transmembrane</keyword>
<sequence length="167" mass="19404">MIKFFRKIRQKLLSENKFSKYILYAIGEIILVVIGILIALQINNANNNRIERAREIKYLTNIKIDLYKDIESLEYNIEFREKKSIGTQKIIEQINGMPIENLSETAYNVVNTLYQERFQPSNITYNDLVSSGNMNLISNDSIKIDLFELTNGYPSIFGEATVGYQYK</sequence>
<feature type="transmembrane region" description="Helical" evidence="1">
    <location>
        <begin position="21"/>
        <end position="42"/>
    </location>
</feature>
<dbReference type="Pfam" id="PF19578">
    <property type="entry name" value="DUF6090"/>
    <property type="match status" value="1"/>
</dbReference>